<organism evidence="2 3">
    <name type="scientific">Isosphaera pallida (strain ATCC 43644 / DSM 9630 / IS1B)</name>
    <dbReference type="NCBI Taxonomy" id="575540"/>
    <lineage>
        <taxon>Bacteria</taxon>
        <taxon>Pseudomonadati</taxon>
        <taxon>Planctomycetota</taxon>
        <taxon>Planctomycetia</taxon>
        <taxon>Isosphaerales</taxon>
        <taxon>Isosphaeraceae</taxon>
        <taxon>Isosphaera</taxon>
    </lineage>
</organism>
<feature type="region of interest" description="Disordered" evidence="1">
    <location>
        <begin position="1"/>
        <end position="58"/>
    </location>
</feature>
<sequence>MAEERFDHDLDEPVGTDLTDQDLDKVAGADGTNNSGNGPDGDATPPPPPPPPNWRNEP</sequence>
<protein>
    <submittedName>
        <fullName evidence="2">Uncharacterized protein</fullName>
    </submittedName>
</protein>
<reference key="1">
    <citation type="submission" date="2010-11" db="EMBL/GenBank/DDBJ databases">
        <title>The complete sequence of chromosome of Isophaera pallida ATCC 43644.</title>
        <authorList>
            <consortium name="US DOE Joint Genome Institute (JGI-PGF)"/>
            <person name="Lucas S."/>
            <person name="Copeland A."/>
            <person name="Lapidus A."/>
            <person name="Bruce D."/>
            <person name="Goodwin L."/>
            <person name="Pitluck S."/>
            <person name="Kyrpides N."/>
            <person name="Mavromatis K."/>
            <person name="Pagani I."/>
            <person name="Ivanova N."/>
            <person name="Saunders E."/>
            <person name="Brettin T."/>
            <person name="Detter J.C."/>
            <person name="Han C."/>
            <person name="Tapia R."/>
            <person name="Land M."/>
            <person name="Hauser L."/>
            <person name="Markowitz V."/>
            <person name="Cheng J.-F."/>
            <person name="Hugenholtz P."/>
            <person name="Woyke T."/>
            <person name="Wu D."/>
            <person name="Eisen J.A."/>
        </authorList>
    </citation>
    <scope>NUCLEOTIDE SEQUENCE</scope>
    <source>
        <strain>ATCC 43644</strain>
    </source>
</reference>
<dbReference type="RefSeq" id="WP_013563669.1">
    <property type="nucleotide sequence ID" value="NC_014962.1"/>
</dbReference>
<name>E8R1V8_ISOPI</name>
<dbReference type="Proteomes" id="UP000008631">
    <property type="component" value="Chromosome"/>
</dbReference>
<evidence type="ECO:0000313" key="3">
    <source>
        <dbReference type="Proteomes" id="UP000008631"/>
    </source>
</evidence>
<accession>E8R1V8</accession>
<dbReference type="KEGG" id="ipa:Isop_0789"/>
<evidence type="ECO:0000256" key="1">
    <source>
        <dbReference type="SAM" id="MobiDB-lite"/>
    </source>
</evidence>
<evidence type="ECO:0000313" key="2">
    <source>
        <dbReference type="EMBL" id="ADV61380.1"/>
    </source>
</evidence>
<gene>
    <name evidence="2" type="ordered locus">Isop_0789</name>
</gene>
<feature type="compositionally biased region" description="Pro residues" evidence="1">
    <location>
        <begin position="44"/>
        <end position="58"/>
    </location>
</feature>
<dbReference type="EMBL" id="CP002353">
    <property type="protein sequence ID" value="ADV61380.1"/>
    <property type="molecule type" value="Genomic_DNA"/>
</dbReference>
<dbReference type="InParanoid" id="E8R1V8"/>
<reference evidence="2 3" key="2">
    <citation type="journal article" date="2011" name="Stand. Genomic Sci.">
        <title>Complete genome sequence of Isosphaera pallida type strain (IS1B).</title>
        <authorList>
            <consortium name="US DOE Joint Genome Institute (JGI-PGF)"/>
            <person name="Goker M."/>
            <person name="Cleland D."/>
            <person name="Saunders E."/>
            <person name="Lapidus A."/>
            <person name="Nolan M."/>
            <person name="Lucas S."/>
            <person name="Hammon N."/>
            <person name="Deshpande S."/>
            <person name="Cheng J.F."/>
            <person name="Tapia R."/>
            <person name="Han C."/>
            <person name="Goodwin L."/>
            <person name="Pitluck S."/>
            <person name="Liolios K."/>
            <person name="Pagani I."/>
            <person name="Ivanova N."/>
            <person name="Mavromatis K."/>
            <person name="Pati A."/>
            <person name="Chen A."/>
            <person name="Palaniappan K."/>
            <person name="Land M."/>
            <person name="Hauser L."/>
            <person name="Chang Y.J."/>
            <person name="Jeffries C.D."/>
            <person name="Detter J.C."/>
            <person name="Beck B."/>
            <person name="Woyke T."/>
            <person name="Bristow J."/>
            <person name="Eisen J.A."/>
            <person name="Markowitz V."/>
            <person name="Hugenholtz P."/>
            <person name="Kyrpides N.C."/>
            <person name="Klenk H.P."/>
        </authorList>
    </citation>
    <scope>NUCLEOTIDE SEQUENCE [LARGE SCALE GENOMIC DNA]</scope>
    <source>
        <strain evidence="3">ATCC 43644 / DSM 9630 / IS1B</strain>
    </source>
</reference>
<dbReference type="HOGENOM" id="CLU_2973362_0_0_0"/>
<dbReference type="AlphaFoldDB" id="E8R1V8"/>
<keyword evidence="3" id="KW-1185">Reference proteome</keyword>
<proteinExistence type="predicted"/>